<feature type="region of interest" description="Disordered" evidence="2">
    <location>
        <begin position="274"/>
        <end position="301"/>
    </location>
</feature>
<dbReference type="SMART" id="SM00449">
    <property type="entry name" value="SPRY"/>
    <property type="match status" value="1"/>
</dbReference>
<feature type="compositionally biased region" description="Basic and acidic residues" evidence="2">
    <location>
        <begin position="282"/>
        <end position="293"/>
    </location>
</feature>
<feature type="compositionally biased region" description="Pro residues" evidence="2">
    <location>
        <begin position="434"/>
        <end position="461"/>
    </location>
</feature>
<feature type="compositionally biased region" description="Low complexity" evidence="2">
    <location>
        <begin position="416"/>
        <end position="433"/>
    </location>
</feature>
<dbReference type="GO" id="GO:0043161">
    <property type="term" value="P:proteasome-mediated ubiquitin-dependent protein catabolic process"/>
    <property type="evidence" value="ECO:0007669"/>
    <property type="project" value="TreeGrafter"/>
</dbReference>
<evidence type="ECO:0000313" key="5">
    <source>
        <dbReference type="EMBL" id="KAK3878510.1"/>
    </source>
</evidence>
<dbReference type="InterPro" id="IPR003877">
    <property type="entry name" value="SPRY_dom"/>
</dbReference>
<feature type="compositionally biased region" description="Low complexity" evidence="2">
    <location>
        <begin position="342"/>
        <end position="360"/>
    </location>
</feature>
<dbReference type="EMBL" id="JAWQEG010001550">
    <property type="protein sequence ID" value="KAK3878510.1"/>
    <property type="molecule type" value="Genomic_DNA"/>
</dbReference>
<dbReference type="CDD" id="cd12876">
    <property type="entry name" value="SPRY_SOCS3"/>
    <property type="match status" value="1"/>
</dbReference>
<name>A0AAE1FRX7_PETCI</name>
<dbReference type="EMBL" id="JAWQEG010003046">
    <property type="protein sequence ID" value="KAK3868304.1"/>
    <property type="molecule type" value="Genomic_DNA"/>
</dbReference>
<feature type="region of interest" description="Disordered" evidence="2">
    <location>
        <begin position="342"/>
        <end position="485"/>
    </location>
</feature>
<gene>
    <name evidence="5" type="ORF">Pcinc_016855</name>
    <name evidence="4" type="ORF">Pcinc_026287</name>
</gene>
<feature type="compositionally biased region" description="Low complexity" evidence="2">
    <location>
        <begin position="392"/>
        <end position="408"/>
    </location>
</feature>
<feature type="compositionally biased region" description="Low complexity" evidence="2">
    <location>
        <begin position="462"/>
        <end position="485"/>
    </location>
</feature>
<evidence type="ECO:0000259" key="3">
    <source>
        <dbReference type="PROSITE" id="PS50188"/>
    </source>
</evidence>
<feature type="domain" description="B30.2/SPRY" evidence="3">
    <location>
        <begin position="29"/>
        <end position="219"/>
    </location>
</feature>
<protein>
    <recommendedName>
        <fullName evidence="3">B30.2/SPRY domain-containing protein</fullName>
    </recommendedName>
</protein>
<reference evidence="5" key="1">
    <citation type="submission" date="2023-10" db="EMBL/GenBank/DDBJ databases">
        <title>Genome assemblies of two species of porcelain crab, Petrolisthes cinctipes and Petrolisthes manimaculis (Anomura: Porcellanidae).</title>
        <authorList>
            <person name="Angst P."/>
        </authorList>
    </citation>
    <scope>NUCLEOTIDE SEQUENCE</scope>
    <source>
        <strain evidence="5">PB745_01</strain>
        <tissue evidence="5">Gill</tissue>
    </source>
</reference>
<dbReference type="InterPro" id="IPR035754">
    <property type="entry name" value="SPRY_SPSB3"/>
</dbReference>
<dbReference type="InterPro" id="IPR001870">
    <property type="entry name" value="B30.2/SPRY"/>
</dbReference>
<sequence length="485" mass="52037">MTGLAQSDYALLNLCSHGLQTNAFCSHTNMEPIDCTCGEEETEFAWVWSLGEDGGQVGSVVLGEGQRQITFNPEYSTGTATVRGHRPLSSGHHHYWELKMTLAVYGTDIMVGVCTSKCNLRHGLNRFCSLLGRDTESWGYSYTGWVRHNGEFRQFGPRWGKGSIVGLHLDSWRGTLSLFLNRRPLGVAFTGLQNKEIFPIVCSTSAHSGMKLVTSCTFPSNLQFLASEAMFTHLQKKSKVRPEDVPVPPGLRFFIENNWPFLRALGKEEKCKGAEGRGGLVDVKRSGSKHPHDESEEYLDPERACAKRLRRRLYRHPSSPSHVPLSLHPFSLFSAPSSPSLLPSLSAPSSSLPLLSLSAPSSPPPLPSLSASSSPSPLPSQSAPSSPPPLPSLSASSSPSPLPSQSVPSSPPPLPSLSVPSSPSPLPSLSTPSSPSPLPPLSTPSTPLPLPPSTPLPPFPPSSATHLLPHTTSTLPSSSFSSPTK</sequence>
<dbReference type="Proteomes" id="UP001286313">
    <property type="component" value="Unassembled WGS sequence"/>
</dbReference>
<dbReference type="InterPro" id="IPR050672">
    <property type="entry name" value="FBXO45-Fsn/SPSB_families"/>
</dbReference>
<feature type="compositionally biased region" description="Low complexity" evidence="2">
    <location>
        <begin position="368"/>
        <end position="384"/>
    </location>
</feature>
<dbReference type="GO" id="GO:0019005">
    <property type="term" value="C:SCF ubiquitin ligase complex"/>
    <property type="evidence" value="ECO:0007669"/>
    <property type="project" value="TreeGrafter"/>
</dbReference>
<keyword evidence="6" id="KW-1185">Reference proteome</keyword>
<dbReference type="PROSITE" id="PS50188">
    <property type="entry name" value="B302_SPRY"/>
    <property type="match status" value="1"/>
</dbReference>
<evidence type="ECO:0000313" key="6">
    <source>
        <dbReference type="Proteomes" id="UP001286313"/>
    </source>
</evidence>
<dbReference type="InterPro" id="IPR043136">
    <property type="entry name" value="B30.2/SPRY_sf"/>
</dbReference>
<dbReference type="Gene3D" id="2.60.120.920">
    <property type="match status" value="1"/>
</dbReference>
<organism evidence="5 6">
    <name type="scientific">Petrolisthes cinctipes</name>
    <name type="common">Flat porcelain crab</name>
    <dbReference type="NCBI Taxonomy" id="88211"/>
    <lineage>
        <taxon>Eukaryota</taxon>
        <taxon>Metazoa</taxon>
        <taxon>Ecdysozoa</taxon>
        <taxon>Arthropoda</taxon>
        <taxon>Crustacea</taxon>
        <taxon>Multicrustacea</taxon>
        <taxon>Malacostraca</taxon>
        <taxon>Eumalacostraca</taxon>
        <taxon>Eucarida</taxon>
        <taxon>Decapoda</taxon>
        <taxon>Pleocyemata</taxon>
        <taxon>Anomura</taxon>
        <taxon>Galatheoidea</taxon>
        <taxon>Porcellanidae</taxon>
        <taxon>Petrolisthes</taxon>
    </lineage>
</organism>
<proteinExistence type="predicted"/>
<evidence type="ECO:0000256" key="1">
    <source>
        <dbReference type="ARBA" id="ARBA00022786"/>
    </source>
</evidence>
<keyword evidence="1" id="KW-0833">Ubl conjugation pathway</keyword>
<dbReference type="AlphaFoldDB" id="A0AAE1FRX7"/>
<dbReference type="SUPFAM" id="SSF49899">
    <property type="entry name" value="Concanavalin A-like lectins/glucanases"/>
    <property type="match status" value="1"/>
</dbReference>
<evidence type="ECO:0000313" key="4">
    <source>
        <dbReference type="EMBL" id="KAK3868304.1"/>
    </source>
</evidence>
<comment type="caution">
    <text evidence="5">The sequence shown here is derived from an EMBL/GenBank/DDBJ whole genome shotgun (WGS) entry which is preliminary data.</text>
</comment>
<dbReference type="PANTHER" id="PTHR12245:SF5">
    <property type="entry name" value="SPRY DOMAIN-CONTAINING SOCS BOX PROTEIN 3"/>
    <property type="match status" value="1"/>
</dbReference>
<evidence type="ECO:0000256" key="2">
    <source>
        <dbReference type="SAM" id="MobiDB-lite"/>
    </source>
</evidence>
<dbReference type="PANTHER" id="PTHR12245">
    <property type="entry name" value="SPRY DOMAIN CONTAINING SOCS BOX PROTEIN"/>
    <property type="match status" value="1"/>
</dbReference>
<accession>A0AAE1FRX7</accession>
<dbReference type="InterPro" id="IPR013320">
    <property type="entry name" value="ConA-like_dom_sf"/>
</dbReference>
<dbReference type="Pfam" id="PF00622">
    <property type="entry name" value="SPRY"/>
    <property type="match status" value="1"/>
</dbReference>